<dbReference type="InterPro" id="IPR038666">
    <property type="entry name" value="SSP1_head-tail_sf"/>
</dbReference>
<accession>A0A841LEW5</accession>
<proteinExistence type="predicted"/>
<dbReference type="RefSeq" id="WP_184200540.1">
    <property type="nucleotide sequence ID" value="NZ_BMOX01000045.1"/>
</dbReference>
<dbReference type="EMBL" id="JACIIV010000018">
    <property type="protein sequence ID" value="MBB6228355.1"/>
    <property type="molecule type" value="Genomic_DNA"/>
</dbReference>
<name>A0A841LEW5_9SPHN</name>
<evidence type="ECO:0000313" key="2">
    <source>
        <dbReference type="Proteomes" id="UP000538147"/>
    </source>
</evidence>
<gene>
    <name evidence="1" type="ORF">FHS79_002540</name>
</gene>
<dbReference type="AlphaFoldDB" id="A0A841LEW5"/>
<comment type="caution">
    <text evidence="1">The sequence shown here is derived from an EMBL/GenBank/DDBJ whole genome shotgun (WGS) entry which is preliminary data.</text>
</comment>
<keyword evidence="2" id="KW-1185">Reference proteome</keyword>
<organism evidence="1 2">
    <name type="scientific">Polymorphobacter multimanifer</name>
    <dbReference type="NCBI Taxonomy" id="1070431"/>
    <lineage>
        <taxon>Bacteria</taxon>
        <taxon>Pseudomonadati</taxon>
        <taxon>Pseudomonadota</taxon>
        <taxon>Alphaproteobacteria</taxon>
        <taxon>Sphingomonadales</taxon>
        <taxon>Sphingosinicellaceae</taxon>
        <taxon>Polymorphobacter</taxon>
    </lineage>
</organism>
<evidence type="ECO:0000313" key="1">
    <source>
        <dbReference type="EMBL" id="MBB6228355.1"/>
    </source>
</evidence>
<dbReference type="InterPro" id="IPR008767">
    <property type="entry name" value="Phage_SPP1_head-tail_adaptor"/>
</dbReference>
<dbReference type="Pfam" id="PF05521">
    <property type="entry name" value="Phage_HCP"/>
    <property type="match status" value="1"/>
</dbReference>
<dbReference type="Gene3D" id="2.40.10.270">
    <property type="entry name" value="Bacteriophage SPP1 head-tail adaptor protein"/>
    <property type="match status" value="1"/>
</dbReference>
<dbReference type="Proteomes" id="UP000538147">
    <property type="component" value="Unassembled WGS sequence"/>
</dbReference>
<protein>
    <submittedName>
        <fullName evidence="1">Head-tail adaptor</fullName>
    </submittedName>
</protein>
<sequence length="110" mass="11812">MIGAGDLRERVIIQRQTVASDGAGGEVRDWEQWLSLAASVKPTRAGGEAVIGEAVQGVQGFTVIVRFVNGIDITNRLLWRGRVLKVLSAVDMTGKRAFTSITTDDGVVTE</sequence>
<reference evidence="1 2" key="1">
    <citation type="submission" date="2020-08" db="EMBL/GenBank/DDBJ databases">
        <title>Genomic Encyclopedia of Type Strains, Phase IV (KMG-IV): sequencing the most valuable type-strain genomes for metagenomic binning, comparative biology and taxonomic classification.</title>
        <authorList>
            <person name="Goeker M."/>
        </authorList>
    </citation>
    <scope>NUCLEOTIDE SEQUENCE [LARGE SCALE GENOMIC DNA]</scope>
    <source>
        <strain evidence="1 2">DSM 102189</strain>
    </source>
</reference>